<accession>X0Y993</accession>
<gene>
    <name evidence="1" type="ORF">S01H1_75944</name>
</gene>
<evidence type="ECO:0000313" key="1">
    <source>
        <dbReference type="EMBL" id="GAG52394.1"/>
    </source>
</evidence>
<protein>
    <submittedName>
        <fullName evidence="1">Uncharacterized protein</fullName>
    </submittedName>
</protein>
<comment type="caution">
    <text evidence="1">The sequence shown here is derived from an EMBL/GenBank/DDBJ whole genome shotgun (WGS) entry which is preliminary data.</text>
</comment>
<dbReference type="EMBL" id="BARS01050927">
    <property type="protein sequence ID" value="GAG52394.1"/>
    <property type="molecule type" value="Genomic_DNA"/>
</dbReference>
<name>X0Y993_9ZZZZ</name>
<reference evidence="1" key="1">
    <citation type="journal article" date="2014" name="Front. Microbiol.">
        <title>High frequency of phylogenetically diverse reductive dehalogenase-homologous genes in deep subseafloor sedimentary metagenomes.</title>
        <authorList>
            <person name="Kawai M."/>
            <person name="Futagami T."/>
            <person name="Toyoda A."/>
            <person name="Takaki Y."/>
            <person name="Nishi S."/>
            <person name="Hori S."/>
            <person name="Arai W."/>
            <person name="Tsubouchi T."/>
            <person name="Morono Y."/>
            <person name="Uchiyama I."/>
            <person name="Ito T."/>
            <person name="Fujiyama A."/>
            <person name="Inagaki F."/>
            <person name="Takami H."/>
        </authorList>
    </citation>
    <scope>NUCLEOTIDE SEQUENCE</scope>
    <source>
        <strain evidence="1">Expedition CK06-06</strain>
    </source>
</reference>
<organism evidence="1">
    <name type="scientific">marine sediment metagenome</name>
    <dbReference type="NCBI Taxonomy" id="412755"/>
    <lineage>
        <taxon>unclassified sequences</taxon>
        <taxon>metagenomes</taxon>
        <taxon>ecological metagenomes</taxon>
    </lineage>
</organism>
<dbReference type="AlphaFoldDB" id="X0Y993"/>
<proteinExistence type="predicted"/>
<feature type="non-terminal residue" evidence="1">
    <location>
        <position position="213"/>
    </location>
</feature>
<sequence length="213" mass="23913">MSIYANDWDNCFPRAGSLTSKWGTTANWQADNRSNAFGLKSDGTGGSATISSSLYLLVKYAEVLPKSFICQSGDLRAKKFNPAKYGVRDKEFEDLWDFGPEPAKHCSYSYHMCYGPYPLSTASSDPGQAVAVDRNPWLDPYTDTTGFKWNDQTKTGGRENIKGYQKGNSGLHKREGQNVLFLDNHVYFENQSFCGVKNDNIYTYWNGSDIRQG</sequence>